<feature type="signal peptide" evidence="1">
    <location>
        <begin position="1"/>
        <end position="20"/>
    </location>
</feature>
<name>A0ABT3RW19_9BACT</name>
<organism evidence="2 3">
    <name type="scientific">Mangrovivirga halotolerans</name>
    <dbReference type="NCBI Taxonomy" id="2993936"/>
    <lineage>
        <taxon>Bacteria</taxon>
        <taxon>Pseudomonadati</taxon>
        <taxon>Bacteroidota</taxon>
        <taxon>Cytophagia</taxon>
        <taxon>Cytophagales</taxon>
        <taxon>Mangrovivirgaceae</taxon>
        <taxon>Mangrovivirga</taxon>
    </lineage>
</organism>
<dbReference type="Proteomes" id="UP001209885">
    <property type="component" value="Unassembled WGS sequence"/>
</dbReference>
<dbReference type="RefSeq" id="WP_266058588.1">
    <property type="nucleotide sequence ID" value="NZ_JAPFQN010000012.1"/>
</dbReference>
<protein>
    <recommendedName>
        <fullName evidence="4">DUF4139 domain-containing protein</fullName>
    </recommendedName>
</protein>
<dbReference type="EMBL" id="JAPFQN010000012">
    <property type="protein sequence ID" value="MCX2745964.1"/>
    <property type="molecule type" value="Genomic_DNA"/>
</dbReference>
<accession>A0ABT3RW19</accession>
<reference evidence="2 3" key="1">
    <citation type="submission" date="2022-11" db="EMBL/GenBank/DDBJ databases">
        <title>The characterization of three novel Bacteroidetes species and genomic analysis of their roles in tidal elemental geochemical cycles.</title>
        <authorList>
            <person name="Ma K."/>
        </authorList>
    </citation>
    <scope>NUCLEOTIDE SEQUENCE [LARGE SCALE GENOMIC DNA]</scope>
    <source>
        <strain evidence="2 3">M17</strain>
    </source>
</reference>
<feature type="chain" id="PRO_5046861786" description="DUF4139 domain-containing protein" evidence="1">
    <location>
        <begin position="21"/>
        <end position="546"/>
    </location>
</feature>
<keyword evidence="1" id="KW-0732">Signal</keyword>
<evidence type="ECO:0000313" key="2">
    <source>
        <dbReference type="EMBL" id="MCX2745964.1"/>
    </source>
</evidence>
<keyword evidence="3" id="KW-1185">Reference proteome</keyword>
<gene>
    <name evidence="2" type="ORF">OO013_18935</name>
</gene>
<evidence type="ECO:0000256" key="1">
    <source>
        <dbReference type="SAM" id="SignalP"/>
    </source>
</evidence>
<evidence type="ECO:0000313" key="3">
    <source>
        <dbReference type="Proteomes" id="UP001209885"/>
    </source>
</evidence>
<sequence length="546" mass="62730">MKRIFQLFFIFISLSYSSHAQQEKTPFEVRIGATDKMRKGMRQKEVLGYDGQNIIVLKTVADFNFSGEIKFPYDKFELTKFDSQLKSLKSETTRLKVQGSRLTIEKVTQVNNNIYVIYSYQDSGSKNWKLAAKKINKKSLVPESGESTIIELDYDGDLSYYDPFIIKKSTDNKQLLVYTELPYKKDEKENFSLQVIDSEMQQLWRKDVTIPVESALFSTEDLLLDNYGNVQLLGKIYDSKNWTGRAKEKKDGEANYNFQLYSFYQQGKTQIDYPIEVEGKFFNNMNITVGDNENVICTGFYSEDASLSAKGLFYLKVNAKTKQIETKSFEDVAVIAAKEGKSNDAQQRIDNKVEKDKSVELDYLYIGDVIPKSDGGFTIIAESYYNNTMMDNSQGLTTTATSHHFGDIYVFNFNAEGSLDWVRKIQKDQKELEHGSYDLAIVGSKLFLGLKMDMKDLQTERDDSNKAIMGRKRFCTSIIEIDMNGKRTDHILYKWQDLKLFFVPNGSSQASSTEWFLYNFYPNDEALIKVKFKAPTQSTGPVFLKP</sequence>
<evidence type="ECO:0008006" key="4">
    <source>
        <dbReference type="Google" id="ProtNLM"/>
    </source>
</evidence>
<proteinExistence type="predicted"/>
<comment type="caution">
    <text evidence="2">The sequence shown here is derived from an EMBL/GenBank/DDBJ whole genome shotgun (WGS) entry which is preliminary data.</text>
</comment>